<gene>
    <name evidence="12" type="primary">PIGZ</name>
</gene>
<evidence type="ECO:0000256" key="7">
    <source>
        <dbReference type="ARBA" id="ARBA00022824"/>
    </source>
</evidence>
<dbReference type="Bgee" id="ENSOANG00000004108">
    <property type="expression patterns" value="Expressed in brain and 1 other cell type or tissue"/>
</dbReference>
<keyword evidence="8" id="KW-1133">Transmembrane helix</keyword>
<dbReference type="OMA" id="HGIHPRY"/>
<dbReference type="PANTHER" id="PTHR22760">
    <property type="entry name" value="GLYCOSYLTRANSFERASE"/>
    <property type="match status" value="1"/>
</dbReference>
<dbReference type="GO" id="GO:0006506">
    <property type="term" value="P:GPI anchor biosynthetic process"/>
    <property type="evidence" value="ECO:0000318"/>
    <property type="project" value="GO_Central"/>
</dbReference>
<keyword evidence="6" id="KW-0812">Transmembrane</keyword>
<dbReference type="GO" id="GO:0000026">
    <property type="term" value="F:alpha-1,2-mannosyltransferase activity"/>
    <property type="evidence" value="ECO:0000318"/>
    <property type="project" value="GO_Central"/>
</dbReference>
<evidence type="ECO:0000256" key="8">
    <source>
        <dbReference type="ARBA" id="ARBA00022989"/>
    </source>
</evidence>
<reference evidence="12 13" key="1">
    <citation type="journal article" date="2008" name="Nature">
        <title>Genome analysis of the platypus reveals unique signatures of evolution.</title>
        <authorList>
            <person name="Warren W.C."/>
            <person name="Hillier L.W."/>
            <person name="Marshall Graves J.A."/>
            <person name="Birney E."/>
            <person name="Ponting C.P."/>
            <person name="Grutzner F."/>
            <person name="Belov K."/>
            <person name="Miller W."/>
            <person name="Clarke L."/>
            <person name="Chinwalla A.T."/>
            <person name="Yang S.P."/>
            <person name="Heger A."/>
            <person name="Locke D.P."/>
            <person name="Miethke P."/>
            <person name="Waters P.D."/>
            <person name="Veyrunes F."/>
            <person name="Fulton L."/>
            <person name="Fulton B."/>
            <person name="Graves T."/>
            <person name="Wallis J."/>
            <person name="Puente X.S."/>
            <person name="Lopez-Otin C."/>
            <person name="Ordonez G.R."/>
            <person name="Eichler E.E."/>
            <person name="Chen L."/>
            <person name="Cheng Z."/>
            <person name="Deakin J.E."/>
            <person name="Alsop A."/>
            <person name="Thompson K."/>
            <person name="Kirby P."/>
            <person name="Papenfuss A.T."/>
            <person name="Wakefield M.J."/>
            <person name="Olender T."/>
            <person name="Lancet D."/>
            <person name="Huttley G.A."/>
            <person name="Smit A.F."/>
            <person name="Pask A."/>
            <person name="Temple-Smith P."/>
            <person name="Batzer M.A."/>
            <person name="Walker J.A."/>
            <person name="Konkel M.K."/>
            <person name="Harris R.S."/>
            <person name="Whittington C.M."/>
            <person name="Wong E.S."/>
            <person name="Gemmell N.J."/>
            <person name="Buschiazzo E."/>
            <person name="Vargas Jentzsch I.M."/>
            <person name="Merkel A."/>
            <person name="Schmitz J."/>
            <person name="Zemann A."/>
            <person name="Churakov G."/>
            <person name="Kriegs J.O."/>
            <person name="Brosius J."/>
            <person name="Murchison E.P."/>
            <person name="Sachidanandam R."/>
            <person name="Smith C."/>
            <person name="Hannon G.J."/>
            <person name="Tsend-Ayush E."/>
            <person name="McMillan D."/>
            <person name="Attenborough R."/>
            <person name="Rens W."/>
            <person name="Ferguson-Smith M."/>
            <person name="Lefevre C.M."/>
            <person name="Sharp J.A."/>
            <person name="Nicholas K.R."/>
            <person name="Ray D.A."/>
            <person name="Kube M."/>
            <person name="Reinhardt R."/>
            <person name="Pringle T.H."/>
            <person name="Taylor J."/>
            <person name="Jones R.C."/>
            <person name="Nixon B."/>
            <person name="Dacheux J.L."/>
            <person name="Niwa H."/>
            <person name="Sekita Y."/>
            <person name="Huang X."/>
            <person name="Stark A."/>
            <person name="Kheradpour P."/>
            <person name="Kellis M."/>
            <person name="Flicek P."/>
            <person name="Chen Y."/>
            <person name="Webber C."/>
            <person name="Hardison R."/>
            <person name="Nelson J."/>
            <person name="Hallsworth-Pepin K."/>
            <person name="Delehaunty K."/>
            <person name="Markovic C."/>
            <person name="Minx P."/>
            <person name="Feng Y."/>
            <person name="Kremitzki C."/>
            <person name="Mitreva M."/>
            <person name="Glasscock J."/>
            <person name="Wylie T."/>
            <person name="Wohldmann P."/>
            <person name="Thiru P."/>
            <person name="Nhan M.N."/>
            <person name="Pohl C.S."/>
            <person name="Smith S.M."/>
            <person name="Hou S."/>
            <person name="Nefedov M."/>
            <person name="de Jong P.J."/>
            <person name="Renfree M.B."/>
            <person name="Mardis E.R."/>
            <person name="Wilson R.K."/>
        </authorList>
    </citation>
    <scope>NUCLEOTIDE SEQUENCE [LARGE SCALE GENOMIC DNA]</scope>
    <source>
        <strain evidence="12 13">Glennie</strain>
    </source>
</reference>
<evidence type="ECO:0000256" key="6">
    <source>
        <dbReference type="ARBA" id="ARBA00022692"/>
    </source>
</evidence>
<evidence type="ECO:0000256" key="2">
    <source>
        <dbReference type="ARBA" id="ARBA00004687"/>
    </source>
</evidence>
<dbReference type="Pfam" id="PF03901">
    <property type="entry name" value="Glyco_transf_22"/>
    <property type="match status" value="1"/>
</dbReference>
<keyword evidence="3" id="KW-0337">GPI-anchor biosynthesis</keyword>
<organism evidence="12 13">
    <name type="scientific">Ornithorhynchus anatinus</name>
    <name type="common">Duckbill platypus</name>
    <dbReference type="NCBI Taxonomy" id="9258"/>
    <lineage>
        <taxon>Eukaryota</taxon>
        <taxon>Metazoa</taxon>
        <taxon>Chordata</taxon>
        <taxon>Craniata</taxon>
        <taxon>Vertebrata</taxon>
        <taxon>Euteleostomi</taxon>
        <taxon>Mammalia</taxon>
        <taxon>Monotremata</taxon>
        <taxon>Ornithorhynchidae</taxon>
        <taxon>Ornithorhynchus</taxon>
    </lineage>
</organism>
<proteinExistence type="inferred from homology"/>
<keyword evidence="4 11" id="KW-0328">Glycosyltransferase</keyword>
<evidence type="ECO:0000256" key="9">
    <source>
        <dbReference type="ARBA" id="ARBA00023136"/>
    </source>
</evidence>
<dbReference type="Proteomes" id="UP000002279">
    <property type="component" value="Chromosome 7"/>
</dbReference>
<dbReference type="EC" id="2.4.1.-" evidence="11"/>
<evidence type="ECO:0000256" key="1">
    <source>
        <dbReference type="ARBA" id="ARBA00004477"/>
    </source>
</evidence>
<dbReference type="FunCoup" id="A0A6I8P672">
    <property type="interactions" value="445"/>
</dbReference>
<comment type="subcellular location">
    <subcellularLocation>
        <location evidence="1 11">Endoplasmic reticulum membrane</location>
        <topology evidence="1 11">Multi-pass membrane protein</topology>
    </subcellularLocation>
</comment>
<evidence type="ECO:0000313" key="12">
    <source>
        <dbReference type="Ensembl" id="ENSOANP00000047896.1"/>
    </source>
</evidence>
<name>A0A6I8P672_ORNAN</name>
<evidence type="ECO:0000313" key="13">
    <source>
        <dbReference type="Proteomes" id="UP000002279"/>
    </source>
</evidence>
<evidence type="ECO:0000256" key="11">
    <source>
        <dbReference type="RuleBase" id="RU363075"/>
    </source>
</evidence>
<dbReference type="InParanoid" id="A0A6I8P672"/>
<reference evidence="12" key="3">
    <citation type="submission" date="2025-09" db="UniProtKB">
        <authorList>
            <consortium name="Ensembl"/>
        </authorList>
    </citation>
    <scope>IDENTIFICATION</scope>
    <source>
        <strain evidence="12">Glennie</strain>
    </source>
</reference>
<protein>
    <recommendedName>
        <fullName evidence="11">Mannosyltransferase</fullName>
        <ecNumber evidence="11">2.4.1.-</ecNumber>
    </recommendedName>
</protein>
<accession>A0A6I8P672</accession>
<sequence length="660" mass="70586">MSSAPLSSPLLSSPFPPPPPLPLFSPLFFAQLSSPLRCPLTVAAGRCVAGGWLLLSDLFWSLQHKLGDREILSMSSRAFRHFGGDSKMAARALWGGLSLLRIAWCLLPQTGYLHPDEFFQSPEVMAEDILGLEVYRPWEFQAGSPCRTAVFPLLTSGAAFWLMKLCERLGLLRAGPVDSYALLVAPRLLLTACSFALDWAVHRLAPLWGADRWVALALLAGSHVTLVFYTRTFANAIEGLLFAWLLVLVSRRPGPGPEGSAWPVGAVVAAGFFNRPTFLAFALAPLWFRSARRAAPGARPGPGALARDALELAPAAALTALVFVAADTCYFGSSEGPGGPAGLLGLLSGDLAPVLTPYRFLSYNLDPQNLARHGTHPRVTHLLVNGVVLFGTLHVTAVAAGCRALRAGCPVRARPGAPRPPPRQPHAALLLFYFVPLALLSLFSHQEPRFLIPLLVPLVLLSSPRGRPVQHKAAVVLFNALGAFFFGCLHQGGLVPCLAHLERLVHAPPPPGRPPDRFTLLFAHTYMPPRHLLNLGGQEAPVEVVDLGGVEAGVLCETLERLGRRPACRARGASGAQGRACRLFVVTPGTARPAVESCGFPFQNQTLLFPHLTLEDPPALSALLGHAWRSQLGLFLLELGEPKGEGDAGRASAVPGARPG</sequence>
<reference evidence="12" key="2">
    <citation type="submission" date="2025-08" db="UniProtKB">
        <authorList>
            <consortium name="Ensembl"/>
        </authorList>
    </citation>
    <scope>IDENTIFICATION</scope>
    <source>
        <strain evidence="12">Glennie</strain>
    </source>
</reference>
<dbReference type="GeneTree" id="ENSGT00950000183090"/>
<comment type="similarity">
    <text evidence="10">Belongs to the glycosyltransferase 22 family. PIGZ subfamily.</text>
</comment>
<comment type="pathway">
    <text evidence="2">Glycolipid biosynthesis; glycosylphosphatidylinositol-anchor biosynthesis.</text>
</comment>
<evidence type="ECO:0000256" key="4">
    <source>
        <dbReference type="ARBA" id="ARBA00022676"/>
    </source>
</evidence>
<dbReference type="Ensembl" id="ENSOANT00000072390.1">
    <property type="protein sequence ID" value="ENSOANP00000047896.1"/>
    <property type="gene ID" value="ENSOANG00000004108.4"/>
</dbReference>
<keyword evidence="7 11" id="KW-0256">Endoplasmic reticulum</keyword>
<keyword evidence="9" id="KW-0472">Membrane</keyword>
<evidence type="ECO:0000256" key="10">
    <source>
        <dbReference type="ARBA" id="ARBA00038466"/>
    </source>
</evidence>
<keyword evidence="13" id="KW-1185">Reference proteome</keyword>
<keyword evidence="5" id="KW-0808">Transferase</keyword>
<dbReference type="GO" id="GO:0005789">
    <property type="term" value="C:endoplasmic reticulum membrane"/>
    <property type="evidence" value="ECO:0000318"/>
    <property type="project" value="GO_Central"/>
</dbReference>
<evidence type="ECO:0000256" key="5">
    <source>
        <dbReference type="ARBA" id="ARBA00022679"/>
    </source>
</evidence>
<evidence type="ECO:0000256" key="3">
    <source>
        <dbReference type="ARBA" id="ARBA00022502"/>
    </source>
</evidence>
<dbReference type="InterPro" id="IPR005599">
    <property type="entry name" value="GPI_mannosylTrfase"/>
</dbReference>
<dbReference type="PANTHER" id="PTHR22760:SF3">
    <property type="entry name" value="GPI MANNOSYLTRANSFERASE 4"/>
    <property type="match status" value="1"/>
</dbReference>
<dbReference type="AlphaFoldDB" id="A0A6I8P672"/>